<proteinExistence type="predicted"/>
<reference evidence="1" key="2">
    <citation type="journal article" name="Front. Microbiol.">
        <title>Degradative Capacity of Two Strains of Rhodonia placenta: From Phenotype to Genotype.</title>
        <authorList>
            <person name="Kolle M."/>
            <person name="Horta M.A.C."/>
            <person name="Nowrousian M."/>
            <person name="Ohm R.A."/>
            <person name="Benz J.P."/>
            <person name="Pilgard A."/>
        </authorList>
    </citation>
    <scope>NUCLEOTIDE SEQUENCE</scope>
    <source>
        <strain evidence="1">FPRL280</strain>
    </source>
</reference>
<protein>
    <recommendedName>
        <fullName evidence="3">C2H2-type domain-containing protein</fullName>
    </recommendedName>
</protein>
<organism evidence="1 2">
    <name type="scientific">Rhodonia placenta</name>
    <dbReference type="NCBI Taxonomy" id="104341"/>
    <lineage>
        <taxon>Eukaryota</taxon>
        <taxon>Fungi</taxon>
        <taxon>Dikarya</taxon>
        <taxon>Basidiomycota</taxon>
        <taxon>Agaricomycotina</taxon>
        <taxon>Agaricomycetes</taxon>
        <taxon>Polyporales</taxon>
        <taxon>Adustoporiaceae</taxon>
        <taxon>Rhodonia</taxon>
    </lineage>
</organism>
<gene>
    <name evidence="1" type="ORF">IEO21_06587</name>
</gene>
<reference evidence="1" key="1">
    <citation type="submission" date="2020-11" db="EMBL/GenBank/DDBJ databases">
        <authorList>
            <person name="Koelle M."/>
            <person name="Horta M.A.C."/>
            <person name="Nowrousian M."/>
            <person name="Ohm R.A."/>
            <person name="Benz P."/>
            <person name="Pilgard A."/>
        </authorList>
    </citation>
    <scope>NUCLEOTIDE SEQUENCE</scope>
    <source>
        <strain evidence="1">FPRL280</strain>
    </source>
</reference>
<sequence length="116" mass="13213">MTAAMLNSTEANQQCLWGPCGYPLQDCTPAGLSRHLKEYHFDDVINLWDDRRRGLCQWSAHGHPCGKEMLYEGYGKHIASVHLGSISRICPRCDHKFARMDSLQRHLRQSCRGVSV</sequence>
<name>A0A8H7NZY4_9APHY</name>
<dbReference type="AlphaFoldDB" id="A0A8H7NZY4"/>
<evidence type="ECO:0000313" key="2">
    <source>
        <dbReference type="Proteomes" id="UP000639403"/>
    </source>
</evidence>
<dbReference type="EMBL" id="JADOXO010000153">
    <property type="protein sequence ID" value="KAF9811471.1"/>
    <property type="molecule type" value="Genomic_DNA"/>
</dbReference>
<evidence type="ECO:0008006" key="3">
    <source>
        <dbReference type="Google" id="ProtNLM"/>
    </source>
</evidence>
<dbReference type="Proteomes" id="UP000639403">
    <property type="component" value="Unassembled WGS sequence"/>
</dbReference>
<accession>A0A8H7NZY4</accession>
<comment type="caution">
    <text evidence="1">The sequence shown here is derived from an EMBL/GenBank/DDBJ whole genome shotgun (WGS) entry which is preliminary data.</text>
</comment>
<evidence type="ECO:0000313" key="1">
    <source>
        <dbReference type="EMBL" id="KAF9811471.1"/>
    </source>
</evidence>